<comment type="caution">
    <text evidence="1">The sequence shown here is derived from an EMBL/GenBank/DDBJ whole genome shotgun (WGS) entry which is preliminary data.</text>
</comment>
<proteinExistence type="predicted"/>
<dbReference type="EMBL" id="DRYK01000084">
    <property type="protein sequence ID" value="HHP68398.1"/>
    <property type="molecule type" value="Genomic_DNA"/>
</dbReference>
<evidence type="ECO:0008006" key="2">
    <source>
        <dbReference type="Google" id="ProtNLM"/>
    </source>
</evidence>
<dbReference type="Gene3D" id="2.40.70.10">
    <property type="entry name" value="Acid Proteases"/>
    <property type="match status" value="1"/>
</dbReference>
<dbReference type="InterPro" id="IPR001969">
    <property type="entry name" value="Aspartic_peptidase_AS"/>
</dbReference>
<protein>
    <recommendedName>
        <fullName evidence="2">Aspartyl protease</fullName>
    </recommendedName>
</protein>
<dbReference type="PROSITE" id="PS00141">
    <property type="entry name" value="ASP_PROTEASE"/>
    <property type="match status" value="1"/>
</dbReference>
<reference evidence="1" key="1">
    <citation type="journal article" date="2020" name="mSystems">
        <title>Genome- and Community-Level Interaction Insights into Carbon Utilization and Element Cycling Functions of Hydrothermarchaeota in Hydrothermal Sediment.</title>
        <authorList>
            <person name="Zhou Z."/>
            <person name="Liu Y."/>
            <person name="Xu W."/>
            <person name="Pan J."/>
            <person name="Luo Z.H."/>
            <person name="Li M."/>
        </authorList>
    </citation>
    <scope>NUCLEOTIDE SEQUENCE [LARGE SCALE GENOMIC DNA]</scope>
    <source>
        <strain evidence="1">SpSt-110</strain>
    </source>
</reference>
<sequence length="117" mass="12648">MGHVWVEARLVNPISGVELKTLALVDTGATYTVVPWSVYEELNLVIVGKKVVETAKGPTELDESFLVIEIKGKRGVTPVLISRDLKDVLVGVLTLEALGLAVDPTTGELKESRILLL</sequence>
<gene>
    <name evidence="1" type="ORF">ENM60_06440</name>
</gene>
<dbReference type="AlphaFoldDB" id="A0A7J3Y062"/>
<evidence type="ECO:0000313" key="1">
    <source>
        <dbReference type="EMBL" id="HHP68398.1"/>
    </source>
</evidence>
<dbReference type="GO" id="GO:0006508">
    <property type="term" value="P:proteolysis"/>
    <property type="evidence" value="ECO:0007669"/>
    <property type="project" value="InterPro"/>
</dbReference>
<dbReference type="Pfam" id="PF13650">
    <property type="entry name" value="Asp_protease_2"/>
    <property type="match status" value="1"/>
</dbReference>
<dbReference type="SUPFAM" id="SSF50630">
    <property type="entry name" value="Acid proteases"/>
    <property type="match status" value="1"/>
</dbReference>
<dbReference type="InterPro" id="IPR021109">
    <property type="entry name" value="Peptidase_aspartic_dom_sf"/>
</dbReference>
<dbReference type="GO" id="GO:0004190">
    <property type="term" value="F:aspartic-type endopeptidase activity"/>
    <property type="evidence" value="ECO:0007669"/>
    <property type="project" value="InterPro"/>
</dbReference>
<organism evidence="1">
    <name type="scientific">Thermogladius calderae</name>
    <dbReference type="NCBI Taxonomy" id="1200300"/>
    <lineage>
        <taxon>Archaea</taxon>
        <taxon>Thermoproteota</taxon>
        <taxon>Thermoprotei</taxon>
        <taxon>Desulfurococcales</taxon>
        <taxon>Desulfurococcaceae</taxon>
        <taxon>Thermogladius</taxon>
    </lineage>
</organism>
<name>A0A7J3Y062_9CREN</name>
<accession>A0A7J3Y062</accession>